<reference evidence="2 3" key="1">
    <citation type="submission" date="2016-10" db="EMBL/GenBank/DDBJ databases">
        <authorList>
            <person name="de Groot N.N."/>
        </authorList>
    </citation>
    <scope>NUCLEOTIDE SEQUENCE [LARGE SCALE GENOMIC DNA]</scope>
    <source>
        <strain evidence="2 3">DSM 44908</strain>
    </source>
</reference>
<gene>
    <name evidence="1" type="ORF">HQ605_14625</name>
    <name evidence="2" type="ORF">SAMN05444374_11130</name>
</gene>
<dbReference type="Proteomes" id="UP000182054">
    <property type="component" value="Unassembled WGS sequence"/>
</dbReference>
<dbReference type="Proteomes" id="UP001520140">
    <property type="component" value="Unassembled WGS sequence"/>
</dbReference>
<dbReference type="AlphaFoldDB" id="A0A1I0TYQ1"/>
<sequence length="47" mass="5300">MTTIACLHRWTELSRHPTSEGVVIYERCHCGENRIVTATLVRSVTTA</sequence>
<reference evidence="1 4" key="2">
    <citation type="submission" date="2020-06" db="EMBL/GenBank/DDBJ databases">
        <title>Taxonomy, biology and ecology of Rhodococcus bacteria occurring in California pistachio and other woody hosts as revealed by genome sequence analyses.</title>
        <authorList>
            <person name="Gai Y."/>
            <person name="Riely B."/>
        </authorList>
    </citation>
    <scope>NUCLEOTIDE SEQUENCE [LARGE SCALE GENOMIC DNA]</scope>
    <source>
        <strain evidence="1 4">BP-284</strain>
    </source>
</reference>
<dbReference type="EMBL" id="FOJN01000011">
    <property type="protein sequence ID" value="SFA56905.1"/>
    <property type="molecule type" value="Genomic_DNA"/>
</dbReference>
<keyword evidence="4" id="KW-1185">Reference proteome</keyword>
<proteinExistence type="predicted"/>
<evidence type="ECO:0000313" key="2">
    <source>
        <dbReference type="EMBL" id="SFA56905.1"/>
    </source>
</evidence>
<protein>
    <submittedName>
        <fullName evidence="2">Uncharacterized protein</fullName>
    </submittedName>
</protein>
<dbReference type="EMBL" id="JABUKG010000016">
    <property type="protein sequence ID" value="MBY6322059.1"/>
    <property type="molecule type" value="Genomic_DNA"/>
</dbReference>
<evidence type="ECO:0000313" key="4">
    <source>
        <dbReference type="Proteomes" id="UP001520140"/>
    </source>
</evidence>
<evidence type="ECO:0000313" key="3">
    <source>
        <dbReference type="Proteomes" id="UP000182054"/>
    </source>
</evidence>
<organism evidence="2 3">
    <name type="scientific">Rhodococcoides kroppenstedtii</name>
    <dbReference type="NCBI Taxonomy" id="293050"/>
    <lineage>
        <taxon>Bacteria</taxon>
        <taxon>Bacillati</taxon>
        <taxon>Actinomycetota</taxon>
        <taxon>Actinomycetes</taxon>
        <taxon>Mycobacteriales</taxon>
        <taxon>Nocardiaceae</taxon>
        <taxon>Rhodococcoides</taxon>
    </lineage>
</organism>
<dbReference type="RefSeq" id="WP_167323051.1">
    <property type="nucleotide sequence ID" value="NZ_CP135915.1"/>
</dbReference>
<evidence type="ECO:0000313" key="1">
    <source>
        <dbReference type="EMBL" id="MBY6322059.1"/>
    </source>
</evidence>
<dbReference type="GeneID" id="85487844"/>
<name>A0A1I0TYQ1_9NOCA</name>
<accession>A0A1I0TYQ1</accession>